<proteinExistence type="inferred from homology"/>
<dbReference type="PANTHER" id="PTHR48047:SF45">
    <property type="entry name" value="SCOPOLETIN GLUCOSYLTRANSFERASE-LIKE"/>
    <property type="match status" value="1"/>
</dbReference>
<sequence length="495" mass="55665">MFSLNSTVDDHQLHVFFFPFLAHGHMIPAIDMAKIFASRGVKVTIVTTPLNVPFFSKTISKHSESTGSEIRIQTLKFPTTEFGLPEGCENAEVITSMNLGWETFSKFFLASTKLQESLEKLLEEDRPDCLVADMFFPWATDSSEKFGIPRLLFHGTSFFSLTVMDVLSRYEPHKDVSSDTEPFEVPGGLPDKIMLTKRQLPASAVATGQGDTFMWEFFKKVRESNSQGYGTVVNSFYELEPGYVDYYRNVFQRKAWHIGPVSLCNADVDDKANRGKESSIDWDYCLNWLDSKEPKSVVYICFGSVANFSAEQLKEIAIGIEASDQKFIWVVRKNRRNNGDVEDWLPEGFEERTKSRGIIIRGWAPQVLILEHVAIGAIVTHCGWNSTLEAISAGLPMVTWPVMAEQFYNEKLVTHVVKIGVGVGAAQLPLGTTIEGVKVERAIKRIMSTDDEEVAKMRSRAKYLGHMARKAVEEDGSSYCDLDALIEELRSNCRA</sequence>
<evidence type="ECO:0000313" key="4">
    <source>
        <dbReference type="EMBL" id="AFJ52929.1"/>
    </source>
</evidence>
<keyword evidence="3 4" id="KW-0808">Transferase</keyword>
<dbReference type="PANTHER" id="PTHR48047">
    <property type="entry name" value="GLYCOSYLTRANSFERASE"/>
    <property type="match status" value="1"/>
</dbReference>
<dbReference type="AlphaFoldDB" id="I2BH33"/>
<comment type="similarity">
    <text evidence="1">Belongs to the UDP-glycosyltransferase family.</text>
</comment>
<reference evidence="4" key="1">
    <citation type="journal article" date="2012" name="BMC Genomics">
        <title>Phylogenomic analysis of UDP glycosyltransferase 1 multigene family in Linum usitatissimum identified genes with varied expression patterns.</title>
        <authorList>
            <person name="Barvkar V.T."/>
            <person name="Pardeshi V.C."/>
            <person name="Kale S.M."/>
            <person name="Kadoo N.Y."/>
            <person name="Gupta V.S."/>
        </authorList>
    </citation>
    <scope>NUCLEOTIDE SEQUENCE</scope>
</reference>
<gene>
    <name evidence="4" type="primary">UGT73B12</name>
</gene>
<keyword evidence="2" id="KW-0328">Glycosyltransferase</keyword>
<dbReference type="InterPro" id="IPR002213">
    <property type="entry name" value="UDP_glucos_trans"/>
</dbReference>
<name>I2BH33_LINUS</name>
<dbReference type="FunFam" id="3.40.50.2000:FF:000071">
    <property type="entry name" value="Glycosyltransferase"/>
    <property type="match status" value="1"/>
</dbReference>
<evidence type="ECO:0000256" key="2">
    <source>
        <dbReference type="ARBA" id="ARBA00022676"/>
    </source>
</evidence>
<accession>I2BH33</accession>
<dbReference type="Gene3D" id="3.40.50.2000">
    <property type="entry name" value="Glycogen Phosphorylase B"/>
    <property type="match status" value="2"/>
</dbReference>
<dbReference type="Pfam" id="PF00201">
    <property type="entry name" value="UDPGT"/>
    <property type="match status" value="1"/>
</dbReference>
<dbReference type="SUPFAM" id="SSF53756">
    <property type="entry name" value="UDP-Glycosyltransferase/glycogen phosphorylase"/>
    <property type="match status" value="1"/>
</dbReference>
<evidence type="ECO:0000256" key="1">
    <source>
        <dbReference type="ARBA" id="ARBA00009995"/>
    </source>
</evidence>
<protein>
    <submittedName>
        <fullName evidence="4">UDP-glycosyltransferase 1</fullName>
    </submittedName>
</protein>
<evidence type="ECO:0000256" key="3">
    <source>
        <dbReference type="ARBA" id="ARBA00022679"/>
    </source>
</evidence>
<organism evidence="4">
    <name type="scientific">Linum usitatissimum</name>
    <name type="common">Flax</name>
    <name type="synonym">Linum humile</name>
    <dbReference type="NCBI Taxonomy" id="4006"/>
    <lineage>
        <taxon>Eukaryota</taxon>
        <taxon>Viridiplantae</taxon>
        <taxon>Streptophyta</taxon>
        <taxon>Embryophyta</taxon>
        <taxon>Tracheophyta</taxon>
        <taxon>Spermatophyta</taxon>
        <taxon>Magnoliopsida</taxon>
        <taxon>eudicotyledons</taxon>
        <taxon>Gunneridae</taxon>
        <taxon>Pentapetalae</taxon>
        <taxon>rosids</taxon>
        <taxon>fabids</taxon>
        <taxon>Malpighiales</taxon>
        <taxon>Linaceae</taxon>
        <taxon>Linum</taxon>
    </lineage>
</organism>
<dbReference type="FunFam" id="3.40.50.2000:FF:000047">
    <property type="entry name" value="Glycosyltransferase"/>
    <property type="match status" value="1"/>
</dbReference>
<dbReference type="CDD" id="cd03784">
    <property type="entry name" value="GT1_Gtf-like"/>
    <property type="match status" value="1"/>
</dbReference>
<dbReference type="EMBL" id="JN088302">
    <property type="protein sequence ID" value="AFJ52929.1"/>
    <property type="molecule type" value="Genomic_DNA"/>
</dbReference>
<dbReference type="GO" id="GO:0035251">
    <property type="term" value="F:UDP-glucosyltransferase activity"/>
    <property type="evidence" value="ECO:0007669"/>
    <property type="project" value="UniProtKB-ARBA"/>
</dbReference>